<evidence type="ECO:0008006" key="5">
    <source>
        <dbReference type="Google" id="ProtNLM"/>
    </source>
</evidence>
<feature type="compositionally biased region" description="Basic and acidic residues" evidence="1">
    <location>
        <begin position="7"/>
        <end position="23"/>
    </location>
</feature>
<dbReference type="AlphaFoldDB" id="A0A7W9J2L2"/>
<dbReference type="Proteomes" id="UP000549971">
    <property type="component" value="Unassembled WGS sequence"/>
</dbReference>
<feature type="transmembrane region" description="Helical" evidence="2">
    <location>
        <begin position="226"/>
        <end position="252"/>
    </location>
</feature>
<dbReference type="EMBL" id="JACHMY010000001">
    <property type="protein sequence ID" value="MBB5833892.1"/>
    <property type="molecule type" value="Genomic_DNA"/>
</dbReference>
<keyword evidence="4" id="KW-1185">Reference proteome</keyword>
<dbReference type="RefSeq" id="WP_184793727.1">
    <property type="nucleotide sequence ID" value="NZ_JACHMY010000001.1"/>
</dbReference>
<keyword evidence="2" id="KW-0472">Membrane</keyword>
<keyword evidence="2" id="KW-1133">Transmembrane helix</keyword>
<name>A0A7W9J2L2_9ACTN</name>
<evidence type="ECO:0000256" key="1">
    <source>
        <dbReference type="SAM" id="MobiDB-lite"/>
    </source>
</evidence>
<evidence type="ECO:0000313" key="4">
    <source>
        <dbReference type="Proteomes" id="UP000549971"/>
    </source>
</evidence>
<feature type="transmembrane region" description="Helical" evidence="2">
    <location>
        <begin position="54"/>
        <end position="76"/>
    </location>
</feature>
<gene>
    <name evidence="3" type="ORF">HDA39_000626</name>
</gene>
<feature type="region of interest" description="Disordered" evidence="1">
    <location>
        <begin position="1"/>
        <end position="48"/>
    </location>
</feature>
<organism evidence="3 4">
    <name type="scientific">Kribbella italica</name>
    <dbReference type="NCBI Taxonomy" id="1540520"/>
    <lineage>
        <taxon>Bacteria</taxon>
        <taxon>Bacillati</taxon>
        <taxon>Actinomycetota</taxon>
        <taxon>Actinomycetes</taxon>
        <taxon>Propionibacteriales</taxon>
        <taxon>Kribbellaceae</taxon>
        <taxon>Kribbella</taxon>
    </lineage>
</organism>
<sequence length="341" mass="37469">MSGVEGGSDRPDGPTGGDPRRPTDGQGDGTPQLPIRGPRQPEPMGVQRPGGGGLLLSEIVNGAVWALASFFIIYWFCQLFGADDATWILIAIWLVSGAIVFWRGMDFLLSRFLFGLRQPTMVEGQRLMPSWHTVATRSGLDMNTYSLWIQNADGATAGVGAGNTVTVTGWAIFTLPPSHLEAVLAFDLATHLHGRTWLSRLALWYSVPARLVALGVRQLLKLSRTIPAIGCTIVGFLLMAYIGILLFALVFYDSLAVPLLYLSPVLLPFLFGGLAHWNQRMADRAVVDMGHGRKLLEVLYGWQGQHQEASRRMAMTQPDWLAGQPSVSERIRALENYIQRS</sequence>
<feature type="transmembrane region" description="Helical" evidence="2">
    <location>
        <begin position="88"/>
        <end position="109"/>
    </location>
</feature>
<evidence type="ECO:0000313" key="3">
    <source>
        <dbReference type="EMBL" id="MBB5833892.1"/>
    </source>
</evidence>
<reference evidence="3 4" key="1">
    <citation type="submission" date="2020-08" db="EMBL/GenBank/DDBJ databases">
        <title>Sequencing the genomes of 1000 actinobacteria strains.</title>
        <authorList>
            <person name="Klenk H.-P."/>
        </authorList>
    </citation>
    <scope>NUCLEOTIDE SEQUENCE [LARGE SCALE GENOMIC DNA]</scope>
    <source>
        <strain evidence="3 4">DSM 28967</strain>
    </source>
</reference>
<evidence type="ECO:0000256" key="2">
    <source>
        <dbReference type="SAM" id="Phobius"/>
    </source>
</evidence>
<feature type="transmembrane region" description="Helical" evidence="2">
    <location>
        <begin position="258"/>
        <end position="277"/>
    </location>
</feature>
<keyword evidence="2" id="KW-0812">Transmembrane</keyword>
<protein>
    <recommendedName>
        <fullName evidence="5">Zn-dependent protease with chaperone function</fullName>
    </recommendedName>
</protein>
<proteinExistence type="predicted"/>
<accession>A0A7W9J2L2</accession>
<comment type="caution">
    <text evidence="3">The sequence shown here is derived from an EMBL/GenBank/DDBJ whole genome shotgun (WGS) entry which is preliminary data.</text>
</comment>